<dbReference type="FunFam" id="3.40.1090.10:FF:000005">
    <property type="entry name" value="Patatin"/>
    <property type="match status" value="1"/>
</dbReference>
<feature type="domain" description="PNPLA" evidence="9">
    <location>
        <begin position="150"/>
        <end position="352"/>
    </location>
</feature>
<feature type="active site" description="Proton acceptor" evidence="6">
    <location>
        <position position="339"/>
    </location>
</feature>
<keyword evidence="11" id="KW-1185">Reference proteome</keyword>
<dbReference type="Proteomes" id="UP001153555">
    <property type="component" value="Unassembled WGS sequence"/>
</dbReference>
<comment type="domain">
    <text evidence="7">The nitrogen atoms of the two glycine residues in the GGXR motif define the oxyanion hole, and stabilize the oxyanion that forms during the nucleophilic attack by the catalytic serine during substrate cleavage.</text>
</comment>
<protein>
    <recommendedName>
        <fullName evidence="7">Patatin</fullName>
        <ecNumber evidence="7">3.1.1.-</ecNumber>
    </recommendedName>
</protein>
<comment type="caution">
    <text evidence="10">The sequence shown here is derived from an EMBL/GenBank/DDBJ whole genome shotgun (WGS) entry which is preliminary data.</text>
</comment>
<evidence type="ECO:0000256" key="8">
    <source>
        <dbReference type="SAM" id="MobiDB-lite"/>
    </source>
</evidence>
<evidence type="ECO:0000256" key="7">
    <source>
        <dbReference type="RuleBase" id="RU361262"/>
    </source>
</evidence>
<dbReference type="OrthoDB" id="1658288at2759"/>
<dbReference type="EMBL" id="CACSLK010034050">
    <property type="protein sequence ID" value="CAA0840941.1"/>
    <property type="molecule type" value="Genomic_DNA"/>
</dbReference>
<evidence type="ECO:0000256" key="5">
    <source>
        <dbReference type="ARBA" id="ARBA00023098"/>
    </source>
</evidence>
<feature type="active site" description="Nucleophile" evidence="6">
    <location>
        <position position="194"/>
    </location>
</feature>
<dbReference type="AlphaFoldDB" id="A0A9N7RQR2"/>
<evidence type="ECO:0000256" key="2">
    <source>
        <dbReference type="ARBA" id="ARBA00022801"/>
    </source>
</evidence>
<comment type="similarity">
    <text evidence="1 7">Belongs to the patatin family.</text>
</comment>
<sequence length="525" mass="58447">MPPKRDNDRQDAHLEDLDRRTDDLGFQIDRVDRRVEGLAEGIDEIREAMRMMMAQGTADRDPAGRAGRGGARGRRGGRGFDGAHCRRSPPSSPGHDSNDETQPDINPFGDRRVRWDDDDRGEDNEDDENNNQPPNLQNDPPNTRNLITVLSIDGGGIRGIIPGVLLAYLESQLQELDGESVRIADYFDVIAGTSTGGLVTCMLTAPEKITNRPLYAAKDLVPFYLEHSPNIFPQPRDPFTGLMSKVKGFIGPKYNGKYLHALTRQMLGNTRLHETLTNVVITSFDIKKLQPAIFSSYTAPKDSAMDALLSDICISTSAAPTFLPPHYFENKGTKFDLVDGGVVANNPTLVAISEVTRETYNKNPDFFPIEPMDYGRFLVISLGTGARKNEERYDAKRAGQWGVFGWLYVTPSPLLRAYNQANVDMVDFHNAVVFQALRSQHNYLRIQDDTLTGKLANMDIATNANLKNLVKVGEELLEKPVSRVNCQTGAYEPIENGGTNMEALKRFAKLLSDERKLRLSNFNSV</sequence>
<feature type="region of interest" description="Disordered" evidence="8">
    <location>
        <begin position="55"/>
        <end position="143"/>
    </location>
</feature>
<keyword evidence="2 6" id="KW-0378">Hydrolase</keyword>
<feature type="short sequence motif" description="DGA/G" evidence="6">
    <location>
        <begin position="339"/>
        <end position="341"/>
    </location>
</feature>
<feature type="short sequence motif" description="GXSXG" evidence="6">
    <location>
        <begin position="192"/>
        <end position="196"/>
    </location>
</feature>
<dbReference type="InterPro" id="IPR002641">
    <property type="entry name" value="PNPLA_dom"/>
</dbReference>
<feature type="compositionally biased region" description="Low complexity" evidence="8">
    <location>
        <begin position="130"/>
        <end position="142"/>
    </location>
</feature>
<comment type="function">
    <text evidence="7">Lipolytic acyl hydrolase (LAH).</text>
</comment>
<feature type="compositionally biased region" description="Acidic residues" evidence="8">
    <location>
        <begin position="118"/>
        <end position="129"/>
    </location>
</feature>
<dbReference type="Gene3D" id="3.40.1090.10">
    <property type="entry name" value="Cytosolic phospholipase A2 catalytic domain"/>
    <property type="match status" value="1"/>
</dbReference>
<evidence type="ECO:0000313" key="11">
    <source>
        <dbReference type="Proteomes" id="UP001153555"/>
    </source>
</evidence>
<feature type="short sequence motif" description="GXGXXG" evidence="6">
    <location>
        <begin position="154"/>
        <end position="159"/>
    </location>
</feature>
<dbReference type="GO" id="GO:0004620">
    <property type="term" value="F:phospholipase activity"/>
    <property type="evidence" value="ECO:0007669"/>
    <property type="project" value="TreeGrafter"/>
</dbReference>
<dbReference type="Pfam" id="PF01734">
    <property type="entry name" value="Patatin"/>
    <property type="match status" value="1"/>
</dbReference>
<accession>A0A9N7RQR2</accession>
<keyword evidence="5 6" id="KW-0443">Lipid metabolism</keyword>
<proteinExistence type="inferred from homology"/>
<evidence type="ECO:0000256" key="3">
    <source>
        <dbReference type="ARBA" id="ARBA00022821"/>
    </source>
</evidence>
<dbReference type="InterPro" id="IPR016035">
    <property type="entry name" value="Acyl_Trfase/lysoPLipase"/>
</dbReference>
<reference evidence="10" key="1">
    <citation type="submission" date="2019-12" db="EMBL/GenBank/DDBJ databases">
        <authorList>
            <person name="Scholes J."/>
        </authorList>
    </citation>
    <scope>NUCLEOTIDE SEQUENCE</scope>
</reference>
<keyword evidence="3" id="KW-0611">Plant defense</keyword>
<dbReference type="GO" id="GO:0006952">
    <property type="term" value="P:defense response"/>
    <property type="evidence" value="ECO:0007669"/>
    <property type="project" value="UniProtKB-KW"/>
</dbReference>
<name>A0A9N7RQR2_STRHE</name>
<dbReference type="PROSITE" id="PS51635">
    <property type="entry name" value="PNPLA"/>
    <property type="match status" value="1"/>
</dbReference>
<keyword evidence="4 6" id="KW-0442">Lipid degradation</keyword>
<dbReference type="SUPFAM" id="SSF52151">
    <property type="entry name" value="FabD/lysophospholipase-like"/>
    <property type="match status" value="1"/>
</dbReference>
<dbReference type="PANTHER" id="PTHR32176:SF92">
    <property type="entry name" value="XYLOSE ISOMERASE"/>
    <property type="match status" value="1"/>
</dbReference>
<dbReference type="EC" id="3.1.1.-" evidence="7"/>
<evidence type="ECO:0000313" key="10">
    <source>
        <dbReference type="EMBL" id="CAA0840941.1"/>
    </source>
</evidence>
<dbReference type="GO" id="GO:0016042">
    <property type="term" value="P:lipid catabolic process"/>
    <property type="evidence" value="ECO:0007669"/>
    <property type="project" value="UniProtKB-UniRule"/>
</dbReference>
<feature type="region of interest" description="Disordered" evidence="8">
    <location>
        <begin position="1"/>
        <end position="25"/>
    </location>
</feature>
<evidence type="ECO:0000256" key="6">
    <source>
        <dbReference type="PROSITE-ProRule" id="PRU01161"/>
    </source>
</evidence>
<evidence type="ECO:0000256" key="4">
    <source>
        <dbReference type="ARBA" id="ARBA00022963"/>
    </source>
</evidence>
<evidence type="ECO:0000256" key="1">
    <source>
        <dbReference type="ARBA" id="ARBA00010240"/>
    </source>
</evidence>
<organism evidence="10 11">
    <name type="scientific">Striga hermonthica</name>
    <name type="common">Purple witchweed</name>
    <name type="synonym">Buchnera hermonthica</name>
    <dbReference type="NCBI Taxonomy" id="68872"/>
    <lineage>
        <taxon>Eukaryota</taxon>
        <taxon>Viridiplantae</taxon>
        <taxon>Streptophyta</taxon>
        <taxon>Embryophyta</taxon>
        <taxon>Tracheophyta</taxon>
        <taxon>Spermatophyta</taxon>
        <taxon>Magnoliopsida</taxon>
        <taxon>eudicotyledons</taxon>
        <taxon>Gunneridae</taxon>
        <taxon>Pentapetalae</taxon>
        <taxon>asterids</taxon>
        <taxon>lamiids</taxon>
        <taxon>Lamiales</taxon>
        <taxon>Orobanchaceae</taxon>
        <taxon>Buchnereae</taxon>
        <taxon>Striga</taxon>
    </lineage>
</organism>
<dbReference type="PANTHER" id="PTHR32176">
    <property type="entry name" value="XYLOSE ISOMERASE"/>
    <property type="match status" value="1"/>
</dbReference>
<evidence type="ECO:0000259" key="9">
    <source>
        <dbReference type="PROSITE" id="PS51635"/>
    </source>
</evidence>
<dbReference type="GO" id="GO:0047372">
    <property type="term" value="F:monoacylglycerol lipase activity"/>
    <property type="evidence" value="ECO:0007669"/>
    <property type="project" value="TreeGrafter"/>
</dbReference>
<gene>
    <name evidence="10" type="ORF">SHERM_06976</name>
</gene>